<accession>A0A2P2N8M2</accession>
<evidence type="ECO:0000313" key="1">
    <source>
        <dbReference type="EMBL" id="MBX38844.1"/>
    </source>
</evidence>
<proteinExistence type="predicted"/>
<organism evidence="1">
    <name type="scientific">Rhizophora mucronata</name>
    <name type="common">Asiatic mangrove</name>
    <dbReference type="NCBI Taxonomy" id="61149"/>
    <lineage>
        <taxon>Eukaryota</taxon>
        <taxon>Viridiplantae</taxon>
        <taxon>Streptophyta</taxon>
        <taxon>Embryophyta</taxon>
        <taxon>Tracheophyta</taxon>
        <taxon>Spermatophyta</taxon>
        <taxon>Magnoliopsida</taxon>
        <taxon>eudicotyledons</taxon>
        <taxon>Gunneridae</taxon>
        <taxon>Pentapetalae</taxon>
        <taxon>rosids</taxon>
        <taxon>fabids</taxon>
        <taxon>Malpighiales</taxon>
        <taxon>Rhizophoraceae</taxon>
        <taxon>Rhizophora</taxon>
    </lineage>
</organism>
<protein>
    <submittedName>
        <fullName evidence="1">Uncharacterized protein</fullName>
    </submittedName>
</protein>
<sequence length="29" mass="3391">MLNYTNVPMPINSVNKMQKLSFFGHYSTQ</sequence>
<dbReference type="EMBL" id="GGEC01058360">
    <property type="protein sequence ID" value="MBX38844.1"/>
    <property type="molecule type" value="Transcribed_RNA"/>
</dbReference>
<reference evidence="1" key="1">
    <citation type="submission" date="2018-02" db="EMBL/GenBank/DDBJ databases">
        <title>Rhizophora mucronata_Transcriptome.</title>
        <authorList>
            <person name="Meera S.P."/>
            <person name="Sreeshan A."/>
            <person name="Augustine A."/>
        </authorList>
    </citation>
    <scope>NUCLEOTIDE SEQUENCE</scope>
    <source>
        <tissue evidence="1">Leaf</tissue>
    </source>
</reference>
<name>A0A2P2N8M2_RHIMU</name>
<dbReference type="AlphaFoldDB" id="A0A2P2N8M2"/>